<gene>
    <name evidence="2" type="ORF">PXC00_01150</name>
</gene>
<dbReference type="Pfam" id="PF03358">
    <property type="entry name" value="FMN_red"/>
    <property type="match status" value="1"/>
</dbReference>
<reference evidence="2 3" key="2">
    <citation type="submission" date="2024-06" db="EMBL/GenBank/DDBJ databases">
        <title>Caproicibacterium argilliputei sp. nov, a novel caproic acid producing anaerobic bacterium isolated from pit mud.</title>
        <authorList>
            <person name="Xia S."/>
        </authorList>
    </citation>
    <scope>NUCLEOTIDE SEQUENCE [LARGE SCALE GENOMIC DNA]</scope>
    <source>
        <strain evidence="2 3">ZCY20-5</strain>
    </source>
</reference>
<name>A0AA97DB34_9FIRM</name>
<reference evidence="3" key="3">
    <citation type="submission" date="2024-06" db="EMBL/GenBank/DDBJ databases">
        <authorList>
            <person name="Zeng C."/>
        </authorList>
    </citation>
    <scope>NUCLEOTIDE SEQUENCE [LARGE SCALE GENOMIC DNA]</scope>
    <source>
        <strain evidence="3">ZCY20-5</strain>
    </source>
</reference>
<dbReference type="GO" id="GO:0016491">
    <property type="term" value="F:oxidoreductase activity"/>
    <property type="evidence" value="ECO:0007669"/>
    <property type="project" value="UniProtKB-KW"/>
</dbReference>
<dbReference type="PANTHER" id="PTHR30543:SF21">
    <property type="entry name" value="NAD(P)H-DEPENDENT FMN REDUCTASE LOT6"/>
    <property type="match status" value="1"/>
</dbReference>
<evidence type="ECO:0000313" key="2">
    <source>
        <dbReference type="EMBL" id="WOC32504.1"/>
    </source>
</evidence>
<dbReference type="Gene3D" id="3.40.50.360">
    <property type="match status" value="1"/>
</dbReference>
<evidence type="ECO:0000259" key="1">
    <source>
        <dbReference type="Pfam" id="PF03358"/>
    </source>
</evidence>
<dbReference type="EC" id="1.-.-.-" evidence="2"/>
<dbReference type="PANTHER" id="PTHR30543">
    <property type="entry name" value="CHROMATE REDUCTASE"/>
    <property type="match status" value="1"/>
</dbReference>
<dbReference type="SUPFAM" id="SSF52218">
    <property type="entry name" value="Flavoproteins"/>
    <property type="match status" value="1"/>
</dbReference>
<organism evidence="2 3">
    <name type="scientific">Caproicibacterium argilliputei</name>
    <dbReference type="NCBI Taxonomy" id="3030016"/>
    <lineage>
        <taxon>Bacteria</taxon>
        <taxon>Bacillati</taxon>
        <taxon>Bacillota</taxon>
        <taxon>Clostridia</taxon>
        <taxon>Eubacteriales</taxon>
        <taxon>Oscillospiraceae</taxon>
        <taxon>Caproicibacterium</taxon>
    </lineage>
</organism>
<dbReference type="RefSeq" id="WP_275844635.1">
    <property type="nucleotide sequence ID" value="NZ_CP135996.1"/>
</dbReference>
<dbReference type="AlphaFoldDB" id="A0AA97DB34"/>
<dbReference type="GO" id="GO:0010181">
    <property type="term" value="F:FMN binding"/>
    <property type="evidence" value="ECO:0007669"/>
    <property type="project" value="TreeGrafter"/>
</dbReference>
<dbReference type="InterPro" id="IPR005025">
    <property type="entry name" value="FMN_Rdtase-like_dom"/>
</dbReference>
<protein>
    <submittedName>
        <fullName evidence="2">NAD(P)H-dependent oxidoreductase</fullName>
        <ecNumber evidence="2">1.-.-.-</ecNumber>
    </submittedName>
</protein>
<dbReference type="Proteomes" id="UP001300604">
    <property type="component" value="Chromosome"/>
</dbReference>
<proteinExistence type="predicted"/>
<evidence type="ECO:0000313" key="3">
    <source>
        <dbReference type="Proteomes" id="UP001300604"/>
    </source>
</evidence>
<dbReference type="GO" id="GO:0005829">
    <property type="term" value="C:cytosol"/>
    <property type="evidence" value="ECO:0007669"/>
    <property type="project" value="TreeGrafter"/>
</dbReference>
<dbReference type="InterPro" id="IPR050712">
    <property type="entry name" value="NAD(P)H-dep_reductase"/>
</dbReference>
<accession>A0AA97DB34</accession>
<dbReference type="KEGG" id="carl:PXC00_01150"/>
<sequence>MKEKSIGVFVGSLRKASYNRAVAKYLETLAPENFKMREIDLSGLTMFNQDFDDEGTTPAAWTKFRSEVKALDGCLFVTPEYNRSFPAVLKNALDIASRPYGQNVWDGKPAGIISVSPGGMGGFGANQQLRQPLSFLNLQLLQQPEVYLGHANAFLDENGQITNDSTKAFLQQYLNAFVDWVTFLSEKH</sequence>
<dbReference type="EMBL" id="CP135996">
    <property type="protein sequence ID" value="WOC32504.1"/>
    <property type="molecule type" value="Genomic_DNA"/>
</dbReference>
<reference evidence="3" key="1">
    <citation type="submission" date="2024-06" db="EMBL/GenBank/DDBJ databases">
        <title>Caproicibacterium argilliputei sp. nov, a novel caproic acid producing anaerobic bacterium isolated from pit mud.</title>
        <authorList>
            <person name="Zeng C."/>
        </authorList>
    </citation>
    <scope>NUCLEOTIDE SEQUENCE [LARGE SCALE GENOMIC DNA]</scope>
    <source>
        <strain evidence="3">ZCY20-5</strain>
    </source>
</reference>
<feature type="domain" description="NADPH-dependent FMN reductase-like" evidence="1">
    <location>
        <begin position="6"/>
        <end position="152"/>
    </location>
</feature>
<keyword evidence="3" id="KW-1185">Reference proteome</keyword>
<dbReference type="InterPro" id="IPR029039">
    <property type="entry name" value="Flavoprotein-like_sf"/>
</dbReference>
<keyword evidence="2" id="KW-0560">Oxidoreductase</keyword>